<evidence type="ECO:0000313" key="2">
    <source>
        <dbReference type="Proteomes" id="UP001405405"/>
    </source>
</evidence>
<dbReference type="EMBL" id="JAYFSJ010000002">
    <property type="protein sequence ID" value="MEN7429752.1"/>
    <property type="molecule type" value="Genomic_DNA"/>
</dbReference>
<protein>
    <submittedName>
        <fullName evidence="1">Uncharacterized protein</fullName>
    </submittedName>
</protein>
<gene>
    <name evidence="1" type="ORF">VA599_03290</name>
</gene>
<comment type="caution">
    <text evidence="1">The sequence shown here is derived from an EMBL/GenBank/DDBJ whole genome shotgun (WGS) entry which is preliminary data.</text>
</comment>
<evidence type="ECO:0000313" key="1">
    <source>
        <dbReference type="EMBL" id="MEN7429752.1"/>
    </source>
</evidence>
<sequence length="61" mass="6893">MRADINKLDFTTIRPAVGTAIFPDKIDDIGKSRPQRKKPVRRISLFADFQLKYSAFAPAKA</sequence>
<organism evidence="1 2">
    <name type="scientific">Chromobacterium indicum</name>
    <dbReference type="NCBI Taxonomy" id="3110228"/>
    <lineage>
        <taxon>Bacteria</taxon>
        <taxon>Pseudomonadati</taxon>
        <taxon>Pseudomonadota</taxon>
        <taxon>Betaproteobacteria</taxon>
        <taxon>Neisseriales</taxon>
        <taxon>Chromobacteriaceae</taxon>
        <taxon>Chromobacterium</taxon>
    </lineage>
</organism>
<dbReference type="Proteomes" id="UP001405405">
    <property type="component" value="Unassembled WGS sequence"/>
</dbReference>
<dbReference type="RefSeq" id="WP_346787663.1">
    <property type="nucleotide sequence ID" value="NZ_JAYFSJ010000002.1"/>
</dbReference>
<keyword evidence="2" id="KW-1185">Reference proteome</keyword>
<reference evidence="1 2" key="1">
    <citation type="submission" date="2023-12" db="EMBL/GenBank/DDBJ databases">
        <title>Chromobacterium sp. strain TRC.1.1.SA producing antimicrobial pigment.</title>
        <authorList>
            <person name="Verma N."/>
            <person name="Choksket S."/>
            <person name="Pinnaka A.K."/>
            <person name="Korpole S."/>
        </authorList>
    </citation>
    <scope>NUCLEOTIDE SEQUENCE [LARGE SCALE GENOMIC DNA]</scope>
    <source>
        <strain evidence="1 2">TRC1.1.SA</strain>
    </source>
</reference>
<name>A0ABV0CF67_9NEIS</name>
<proteinExistence type="predicted"/>
<accession>A0ABV0CF67</accession>